<dbReference type="InterPro" id="IPR051561">
    <property type="entry name" value="FRAS1_ECM"/>
</dbReference>
<feature type="repeat" description="CSPG" evidence="5">
    <location>
        <begin position="1329"/>
        <end position="1418"/>
    </location>
</feature>
<feature type="repeat" description="CSPG" evidence="5">
    <location>
        <begin position="991"/>
        <end position="1081"/>
    </location>
</feature>
<evidence type="ECO:0000256" key="4">
    <source>
        <dbReference type="PROSITE-ProRule" id="PRU00122"/>
    </source>
</evidence>
<feature type="region of interest" description="Disordered" evidence="6">
    <location>
        <begin position="2200"/>
        <end position="2254"/>
    </location>
</feature>
<feature type="compositionally biased region" description="Gly residues" evidence="6">
    <location>
        <begin position="2236"/>
        <end position="2247"/>
    </location>
</feature>
<dbReference type="PANTHER" id="PTHR45739:SF13">
    <property type="entry name" value="CHONDROITIN SULFATE PROTEOGLYCAN 4"/>
    <property type="match status" value="1"/>
</dbReference>
<sequence>MTLTLSNFTSSLDLPRTRQQINMNDGIFIGGIGTSDIPYISGDILTFRGCILEAQFNNLDLFSHYDSLIQFHGQWEHCYPGITPSSDGSFGYLGPRSYMVFPSWDISSHGTIQLTLETSRPGRAPLLYQPGPQKSFFYVEIIGGQLKGTIYTGKSSFTFEHLAYISDSRPHSITISVDKSEIQLAVDKMFSKFSIDDLQQELDFSGNMYLGGVDETTLATMRETLLGNMYIEDMEYRSFTGCLKDVIVNSVQRSFHDAVLAKDIVIGCQTDEYGDYVEYDGTSTQYYISPTLPQSTTTAAESKTNSKLSDKCKLGSNFNTLTSLLNPQPMTVSRGGSSFLKWEQIHPTVDLGKAGIRQSQVVLRLIGKAHHGQLVFDIPGAETRGKFTLLDVTNNKVRYSHDGSESNEDELVMEVDILNTDVTECLNRGQRYRIPVNVLPAFSAPTLFFPKGETLTIMSHGQKPITPDVIKIEDHDTPCDQLTIYVSKNYTEDSIEVQGKQGETIQKFSCINIEEGEVTFIHRSGNQSQLLLQASDGISTSAPALISFLALDPQITESQSSDLEVTRGASVIITNSNVPIVTNADLLGLEVVYRIAESPRYGEVQKLMDGGDWKTTGIFKKSDLEKSGVRYLNTVSNIRLKELSEDLIIQVLLGTNLLSNATLQVKVKKASFQIRKMVPLKIGSKREMSITDKEIQIDIIRPGHHRMTLTYFITQSPKKGNLQINGHRIIEGSHFTQNDLQNELLSYIATVRNTEHTEDQFQFQVMTGAQMSPVYIYKIEIDVDPDAPHLTNQVLHVLEGEEEAITPKHLFLVSSNIDSFFYEVIDGPQHGSLIRKKSSRAREPVDIGLTEFTNDDIRLGHIFYQHDGSETTEDDIPFVASMLKVGSGSDASGEEEENVEEEVVRGVFRISVQPVNDNPPIQIVHKIFHVIRNGQRLLTTNDIAFSDPDSGSTDTQLVMISGPEQGSVQLQVSDGLHQLTTILEVQASEPFIHIPNNTVLYVFLGRQVTLKDIGLQMETNLDIYGEAQVKYYIISQPRWGNILKEGELTDSFSQEDLLEGKVVYQHGGTKDNKDQFRITVEANDIVATGNIEILIFSESLNVIHNEKLYVFQGDKAEIRKENLMVFAKGKVPHKVVYTLTDPPSFGYLVAISPEPSSDGSQSLDTVETFTQEDINQGKILYLHSDSDMLPDSLTLEVTAGEESPQELVMQIEILPINIPLVPSELEVEEGGTATLSNNTLQISNTFFIGLDLEFTILTGPKRGRIVNPESATLRGFSWNEVNLGEVLYEHDGSETLSDNFTVVVAASAITRQSLPTTVSVSVRAINDEKPQVVTNAGMQILEGATAVISAQALYSIDVDSPKEELVYTVLPSANGQLTILGSTKGIFSFSQKQLEQGDVQFTQHGDIDGGFFFNVSDGENQSEENFFAISVIPLAITMETLQDLAVCPGSTEHITSQSLKAATNQQNNQLAELLYHIDESPNLGNIVRLADGEATAIINFTQSEIEAGIISYKHTAIDTPFWIKRDSFSFHLTSNKVVSQRYIMNMTVTFEEHCPQLHTRLWKNTGTTVMEGSSSVITSLFLDAANLLANISSSSLSYDVLFLLTTLPSWGYLSIGNVPIETQFPYFLQSHLQNGKLQYTHIGPGILEDSFHFKAWLWPTSQTIRKTPPENGMLVISESFNLTVISVPKIPLQVSTPKLQVQVAPGSYVVLTGDHLFVEAPFIPLENIHYKVLNMPKGISLATKRNHFVQSLNFTQKDIALQNIIILANRTAASGSIHVNITTGNQSPLVAILPVKVSPLHNSVLEVPQELTMALLTTKHVTSTEVEIQPNILYKVSQPPKYGKLLVKHAPVSEFWWNQVKDNEVSYVFNNFVSSQDEFGFLAISNGTEERAGIVSVTVKAMVNTGDTKIWPRGYTVKLESETMDAKELGTYTLSDPLFRVLQQPSRGRLVKYPREKESKENKTINYFTQSEIDGGMMGLEIWEDEHSDMAIQNDSIQFEVSAKNVPPANVLVKFTTTPFNASYSFSTEMYRTGVGLETKIPDNNTTMATQNPSLPRTTHLQHTTNSESSTKQITTDREVSVTDMVTATSLLPTMYLIPITSHTQTYTTTKLASVKPNVRMAVEDTSMGTTQEVSLNSSFGVEVSNSTIPSKDLTLLGFMNTHKYSVILPVCLVLFLIVVGLLLLFYLLRKKKMGKHHVQKAASSYAKPENGANDHQSFRPTEPDRAIPLNEVGSGHKGNGAGGHGQPGSQYWV</sequence>
<keyword evidence="1" id="KW-0732">Signal</keyword>
<dbReference type="Proteomes" id="UP000812440">
    <property type="component" value="Chromosome 3"/>
</dbReference>
<comment type="caution">
    <text evidence="4">Lacks conserved residue(s) required for the propagation of feature annotation.</text>
</comment>
<dbReference type="SUPFAM" id="SSF49899">
    <property type="entry name" value="Concanavalin A-like lectins/glucanases"/>
    <property type="match status" value="1"/>
</dbReference>
<evidence type="ECO:0000256" key="2">
    <source>
        <dbReference type="ARBA" id="ARBA00022737"/>
    </source>
</evidence>
<feature type="domain" description="Laminin G" evidence="8">
    <location>
        <begin position="88"/>
        <end position="268"/>
    </location>
</feature>
<reference evidence="9" key="1">
    <citation type="thesis" date="2020" institute="ProQuest LLC" country="789 East Eisenhower Parkway, Ann Arbor, MI, USA">
        <title>Comparative Genomics and Chromosome Evolution.</title>
        <authorList>
            <person name="Mudd A.B."/>
        </authorList>
    </citation>
    <scope>NUCLEOTIDE SEQUENCE</scope>
    <source>
        <strain evidence="9">Female2</strain>
        <tissue evidence="9">Blood</tissue>
    </source>
</reference>
<keyword evidence="2" id="KW-0677">Repeat</keyword>
<feature type="compositionally biased region" description="Polar residues" evidence="6">
    <location>
        <begin position="2042"/>
        <end position="2074"/>
    </location>
</feature>
<feature type="repeat" description="CSPG" evidence="5">
    <location>
        <begin position="786"/>
        <end position="881"/>
    </location>
</feature>
<evidence type="ECO:0000313" key="9">
    <source>
        <dbReference type="EMBL" id="KAG8440284.1"/>
    </source>
</evidence>
<dbReference type="PROSITE" id="PS51854">
    <property type="entry name" value="CSPG"/>
    <property type="match status" value="8"/>
</dbReference>
<dbReference type="Pfam" id="PF16184">
    <property type="entry name" value="Cadherin_3"/>
    <property type="match status" value="11"/>
</dbReference>
<evidence type="ECO:0000256" key="5">
    <source>
        <dbReference type="PROSITE-ProRule" id="PRU01201"/>
    </source>
</evidence>
<evidence type="ECO:0000259" key="8">
    <source>
        <dbReference type="PROSITE" id="PS50025"/>
    </source>
</evidence>
<dbReference type="GO" id="GO:0009653">
    <property type="term" value="P:anatomical structure morphogenesis"/>
    <property type="evidence" value="ECO:0007669"/>
    <property type="project" value="TreeGrafter"/>
</dbReference>
<proteinExistence type="predicted"/>
<keyword evidence="7" id="KW-0472">Membrane</keyword>
<gene>
    <name evidence="9" type="ORF">GDO86_006155</name>
</gene>
<organism evidence="9 10">
    <name type="scientific">Hymenochirus boettgeri</name>
    <name type="common">Congo dwarf clawed frog</name>
    <dbReference type="NCBI Taxonomy" id="247094"/>
    <lineage>
        <taxon>Eukaryota</taxon>
        <taxon>Metazoa</taxon>
        <taxon>Chordata</taxon>
        <taxon>Craniata</taxon>
        <taxon>Vertebrata</taxon>
        <taxon>Euteleostomi</taxon>
        <taxon>Amphibia</taxon>
        <taxon>Batrachia</taxon>
        <taxon>Anura</taxon>
        <taxon>Pipoidea</taxon>
        <taxon>Pipidae</taxon>
        <taxon>Pipinae</taxon>
        <taxon>Hymenochirus</taxon>
    </lineage>
</organism>
<dbReference type="OrthoDB" id="9026019at2759"/>
<dbReference type="PROSITE" id="PS50025">
    <property type="entry name" value="LAM_G_DOMAIN"/>
    <property type="match status" value="1"/>
</dbReference>
<dbReference type="PANTHER" id="PTHR45739">
    <property type="entry name" value="MATRIX PROTEIN, PUTATIVE-RELATED"/>
    <property type="match status" value="1"/>
</dbReference>
<dbReference type="InterPro" id="IPR001791">
    <property type="entry name" value="Laminin_G"/>
</dbReference>
<dbReference type="Pfam" id="PF02210">
    <property type="entry name" value="Laminin_G_2"/>
    <property type="match status" value="1"/>
</dbReference>
<feature type="repeat" description="CSPG" evidence="5">
    <location>
        <begin position="321"/>
        <end position="416"/>
    </location>
</feature>
<dbReference type="Gene3D" id="2.60.120.200">
    <property type="match status" value="1"/>
</dbReference>
<feature type="repeat" description="CSPG" evidence="5">
    <location>
        <begin position="1435"/>
        <end position="1533"/>
    </location>
</feature>
<keyword evidence="10" id="KW-1185">Reference proteome</keyword>
<keyword evidence="3" id="KW-0325">Glycoprotein</keyword>
<comment type="caution">
    <text evidence="9">The sequence shown here is derived from an EMBL/GenBank/DDBJ whole genome shotgun (WGS) entry which is preliminary data.</text>
</comment>
<accession>A0A8T2J9Y9</accession>
<name>A0A8T2J9Y9_9PIPI</name>
<keyword evidence="7" id="KW-1133">Transmembrane helix</keyword>
<evidence type="ECO:0000313" key="10">
    <source>
        <dbReference type="Proteomes" id="UP000812440"/>
    </source>
</evidence>
<protein>
    <recommendedName>
        <fullName evidence="8">Laminin G domain-containing protein</fullName>
    </recommendedName>
</protein>
<dbReference type="SMART" id="SM00282">
    <property type="entry name" value="LamG"/>
    <property type="match status" value="1"/>
</dbReference>
<keyword evidence="7" id="KW-0812">Transmembrane</keyword>
<dbReference type="InterPro" id="IPR013320">
    <property type="entry name" value="ConA-like_dom_sf"/>
</dbReference>
<evidence type="ECO:0000256" key="1">
    <source>
        <dbReference type="ARBA" id="ARBA00022729"/>
    </source>
</evidence>
<feature type="repeat" description="CSPG" evidence="5">
    <location>
        <begin position="1216"/>
        <end position="1305"/>
    </location>
</feature>
<dbReference type="EMBL" id="JAACNH010000006">
    <property type="protein sequence ID" value="KAG8440284.1"/>
    <property type="molecule type" value="Genomic_DNA"/>
</dbReference>
<evidence type="ECO:0000256" key="7">
    <source>
        <dbReference type="SAM" id="Phobius"/>
    </source>
</evidence>
<dbReference type="CDD" id="cd00110">
    <property type="entry name" value="LamG"/>
    <property type="match status" value="1"/>
</dbReference>
<feature type="repeat" description="CSPG" evidence="5">
    <location>
        <begin position="1099"/>
        <end position="1198"/>
    </location>
</feature>
<dbReference type="InterPro" id="IPR039005">
    <property type="entry name" value="CSPG_rpt"/>
</dbReference>
<feature type="transmembrane region" description="Helical" evidence="7">
    <location>
        <begin position="2167"/>
        <end position="2189"/>
    </location>
</feature>
<feature type="region of interest" description="Disordered" evidence="6">
    <location>
        <begin position="2042"/>
        <end position="2077"/>
    </location>
</feature>
<evidence type="ECO:0000256" key="3">
    <source>
        <dbReference type="ARBA" id="ARBA00023180"/>
    </source>
</evidence>
<evidence type="ECO:0000256" key="6">
    <source>
        <dbReference type="SAM" id="MobiDB-lite"/>
    </source>
</evidence>
<feature type="repeat" description="CSPG" evidence="5">
    <location>
        <begin position="1558"/>
        <end position="1656"/>
    </location>
</feature>